<reference evidence="2 3" key="1">
    <citation type="submission" date="2016-02" db="EMBL/GenBank/DDBJ databases">
        <authorList>
            <person name="Wen L."/>
            <person name="He K."/>
            <person name="Yang H."/>
        </authorList>
    </citation>
    <scope>NUCLEOTIDE SEQUENCE [LARGE SCALE GENOMIC DNA]</scope>
    <source>
        <strain evidence="2 3">TSA40</strain>
    </source>
</reference>
<name>A0A254TIN8_9BURK</name>
<accession>A0A254TIN8</accession>
<dbReference type="EMBL" id="LSTO01000001">
    <property type="protein sequence ID" value="OWW22496.1"/>
    <property type="molecule type" value="Genomic_DNA"/>
</dbReference>
<evidence type="ECO:0000259" key="1">
    <source>
        <dbReference type="PROSITE" id="PS51833"/>
    </source>
</evidence>
<gene>
    <name evidence="2" type="ORF">AYR66_26345</name>
</gene>
<dbReference type="GO" id="GO:0016301">
    <property type="term" value="F:kinase activity"/>
    <property type="evidence" value="ECO:0007669"/>
    <property type="project" value="UniProtKB-KW"/>
</dbReference>
<evidence type="ECO:0000313" key="3">
    <source>
        <dbReference type="Proteomes" id="UP000197535"/>
    </source>
</evidence>
<feature type="domain" description="HDOD" evidence="1">
    <location>
        <begin position="202"/>
        <end position="388"/>
    </location>
</feature>
<sequence length="404" mass="44277">MQQEHFIIREPLLNSQERVLGYELYWQHANVPGRTPNAAEIVSLAHFVADQLNNTESGALLGEQTLFIEAAPALLGHDALNTLPPKGTVIALRGADVANDAAVSAIAAMRAKGYGISIRDANLTAIDRHLLPHLTHFEMQVGAADFVPQVQYYRSLGMPTLRLVARNVNSWQAYDVCAQLNMHAFVGHLHLSPRPGNHSKELNPAQAMILQLMDMVRRNADVKQLESVLKRDAALSYKLLRYINSAGFGLGCEIQSLKHAVTMLGYSPLYRWLALLLATATTTGYSPVLMQTAVIRGRFAELLGSTFLPKNEAENLFVAGMFSLLDKLLGVPMEDVLEKIQLSESVTQALLAREGIYGPFLALAEACELNSKKVDSMAMSLCIGSKQVNQAQMSALAWAQSLKM</sequence>
<dbReference type="InterPro" id="IPR052340">
    <property type="entry name" value="RNase_Y/CdgJ"/>
</dbReference>
<keyword evidence="2" id="KW-0808">Transferase</keyword>
<dbReference type="SUPFAM" id="SSF109604">
    <property type="entry name" value="HD-domain/PDEase-like"/>
    <property type="match status" value="1"/>
</dbReference>
<dbReference type="AlphaFoldDB" id="A0A254TIN8"/>
<dbReference type="InterPro" id="IPR014408">
    <property type="entry name" value="dGMP_Pdiesterase_EAL/HD-GYP"/>
</dbReference>
<comment type="caution">
    <text evidence="2">The sequence shown here is derived from an EMBL/GenBank/DDBJ whole genome shotgun (WGS) entry which is preliminary data.</text>
</comment>
<dbReference type="Gene3D" id="1.10.3210.10">
    <property type="entry name" value="Hypothetical protein af1432"/>
    <property type="match status" value="1"/>
</dbReference>
<dbReference type="Proteomes" id="UP000197535">
    <property type="component" value="Unassembled WGS sequence"/>
</dbReference>
<dbReference type="PROSITE" id="PS51833">
    <property type="entry name" value="HDOD"/>
    <property type="match status" value="1"/>
</dbReference>
<evidence type="ECO:0000313" key="2">
    <source>
        <dbReference type="EMBL" id="OWW22496.1"/>
    </source>
</evidence>
<dbReference type="PANTHER" id="PTHR33525">
    <property type="match status" value="1"/>
</dbReference>
<keyword evidence="2" id="KW-0418">Kinase</keyword>
<protein>
    <submittedName>
        <fullName evidence="2">Histidine kinase</fullName>
    </submittedName>
</protein>
<dbReference type="InterPro" id="IPR013976">
    <property type="entry name" value="HDOD"/>
</dbReference>
<organism evidence="2 3">
    <name type="scientific">Noviherbaspirillum denitrificans</name>
    <dbReference type="NCBI Taxonomy" id="1968433"/>
    <lineage>
        <taxon>Bacteria</taxon>
        <taxon>Pseudomonadati</taxon>
        <taxon>Pseudomonadota</taxon>
        <taxon>Betaproteobacteria</taxon>
        <taxon>Burkholderiales</taxon>
        <taxon>Oxalobacteraceae</taxon>
        <taxon>Noviherbaspirillum</taxon>
    </lineage>
</organism>
<dbReference type="PANTHER" id="PTHR33525:SF4">
    <property type="entry name" value="CYCLIC DI-GMP PHOSPHODIESTERASE CDGJ"/>
    <property type="match status" value="1"/>
</dbReference>
<dbReference type="RefSeq" id="WP_088709314.1">
    <property type="nucleotide sequence ID" value="NZ_LSTO01000001.1"/>
</dbReference>
<proteinExistence type="predicted"/>
<keyword evidence="3" id="KW-1185">Reference proteome</keyword>
<dbReference type="PIRSF" id="PIRSF003180">
    <property type="entry name" value="DiGMPpdiest_YuxH"/>
    <property type="match status" value="1"/>
</dbReference>
<dbReference type="OrthoDB" id="9804751at2"/>
<dbReference type="Pfam" id="PF08668">
    <property type="entry name" value="HDOD"/>
    <property type="match status" value="1"/>
</dbReference>